<comment type="caution">
    <text evidence="14">The sequence shown here is derived from an EMBL/GenBank/DDBJ whole genome shotgun (WGS) entry which is preliminary data.</text>
</comment>
<dbReference type="InterPro" id="IPR046357">
    <property type="entry name" value="PPIase_dom_sf"/>
</dbReference>
<keyword evidence="3" id="KW-0997">Cell inner membrane</keyword>
<dbReference type="OrthoDB" id="9812372at2"/>
<dbReference type="PROSITE" id="PS50198">
    <property type="entry name" value="PPIC_PPIASE_2"/>
    <property type="match status" value="1"/>
</dbReference>
<evidence type="ECO:0000256" key="4">
    <source>
        <dbReference type="ARBA" id="ARBA00022692"/>
    </source>
</evidence>
<evidence type="ECO:0000256" key="2">
    <source>
        <dbReference type="ARBA" id="ARBA00022475"/>
    </source>
</evidence>
<evidence type="ECO:0000256" key="12">
    <source>
        <dbReference type="SAM" id="Phobius"/>
    </source>
</evidence>
<evidence type="ECO:0000256" key="9">
    <source>
        <dbReference type="ARBA" id="ARBA00040743"/>
    </source>
</evidence>
<organism evidence="14 15">
    <name type="scientific">Trichloromonas acetexigens</name>
    <dbReference type="NCBI Taxonomy" id="38815"/>
    <lineage>
        <taxon>Bacteria</taxon>
        <taxon>Pseudomonadati</taxon>
        <taxon>Thermodesulfobacteriota</taxon>
        <taxon>Desulfuromonadia</taxon>
        <taxon>Desulfuromonadales</taxon>
        <taxon>Trichloromonadaceae</taxon>
        <taxon>Trichloromonas</taxon>
    </lineage>
</organism>
<dbReference type="GO" id="GO:0005886">
    <property type="term" value="C:plasma membrane"/>
    <property type="evidence" value="ECO:0007669"/>
    <property type="project" value="UniProtKB-SubCell"/>
</dbReference>
<dbReference type="Pfam" id="PF13624">
    <property type="entry name" value="SurA_N_3"/>
    <property type="match status" value="1"/>
</dbReference>
<keyword evidence="7" id="KW-0143">Chaperone</keyword>
<evidence type="ECO:0000313" key="14">
    <source>
        <dbReference type="EMBL" id="TRO80319.1"/>
    </source>
</evidence>
<dbReference type="Gene3D" id="1.10.4030.10">
    <property type="entry name" value="Porin chaperone SurA, peptide-binding domain"/>
    <property type="match status" value="1"/>
</dbReference>
<evidence type="ECO:0000256" key="10">
    <source>
        <dbReference type="ARBA" id="ARBA00042775"/>
    </source>
</evidence>
<dbReference type="InterPro" id="IPR052029">
    <property type="entry name" value="PpiD_chaperone"/>
</dbReference>
<dbReference type="Pfam" id="PF00639">
    <property type="entry name" value="Rotamase"/>
    <property type="match status" value="1"/>
</dbReference>
<name>A0A550JAN5_9BACT</name>
<gene>
    <name evidence="14" type="ORF">FL622_11870</name>
</gene>
<keyword evidence="15" id="KW-1185">Reference proteome</keyword>
<evidence type="ECO:0000256" key="3">
    <source>
        <dbReference type="ARBA" id="ARBA00022519"/>
    </source>
</evidence>
<keyword evidence="11" id="KW-0413">Isomerase</keyword>
<feature type="domain" description="PpiC" evidence="13">
    <location>
        <begin position="316"/>
        <end position="418"/>
    </location>
</feature>
<evidence type="ECO:0000256" key="6">
    <source>
        <dbReference type="ARBA" id="ARBA00023136"/>
    </source>
</evidence>
<dbReference type="InterPro" id="IPR027304">
    <property type="entry name" value="Trigger_fact/SurA_dom_sf"/>
</dbReference>
<dbReference type="Gene3D" id="3.10.50.40">
    <property type="match status" value="1"/>
</dbReference>
<reference evidence="14 15" key="1">
    <citation type="submission" date="2019-07" db="EMBL/GenBank/DDBJ databases">
        <title>Insights of Desulfuromonas acetexigens electromicrobiology.</title>
        <authorList>
            <person name="Katuri K."/>
            <person name="Sapireddy V."/>
            <person name="Shaw D.R."/>
            <person name="Saikaly P."/>
        </authorList>
    </citation>
    <scope>NUCLEOTIDE SEQUENCE [LARGE SCALE GENOMIC DNA]</scope>
    <source>
        <strain evidence="14 15">2873</strain>
    </source>
</reference>
<accession>A0A550JAN5</accession>
<dbReference type="EMBL" id="VJVV01000008">
    <property type="protein sequence ID" value="TRO80319.1"/>
    <property type="molecule type" value="Genomic_DNA"/>
</dbReference>
<keyword evidence="5 12" id="KW-1133">Transmembrane helix</keyword>
<evidence type="ECO:0000256" key="1">
    <source>
        <dbReference type="ARBA" id="ARBA00004382"/>
    </source>
</evidence>
<keyword evidence="6 12" id="KW-0472">Membrane</keyword>
<dbReference type="SUPFAM" id="SSF109998">
    <property type="entry name" value="Triger factor/SurA peptide-binding domain-like"/>
    <property type="match status" value="1"/>
</dbReference>
<dbReference type="Proteomes" id="UP000317155">
    <property type="component" value="Unassembled WGS sequence"/>
</dbReference>
<dbReference type="InterPro" id="IPR000297">
    <property type="entry name" value="PPIase_PpiC"/>
</dbReference>
<evidence type="ECO:0000256" key="8">
    <source>
        <dbReference type="ARBA" id="ARBA00038408"/>
    </source>
</evidence>
<proteinExistence type="inferred from homology"/>
<sequence>MAFTLPKSPGHFKLEKGKRYCICAVDCLTCCAVSKPLNTRKGVITGMLDLIRKKQKSVFIKLAFAIIILSFVIGYAMLTSPGDSGDAQGNSVAVTIDDAAISFADYQTAYSNLYSLYQNIYREQFTPELEKQLGLRRRTLDMLVEQVLLSREATRLGLKIGDKELVSAIAGVPAFQENGVFNKDRYLQVLAYQRLTPEEFEGRQRQQLLAEKAREAIIGQVEVGDGDINEEYRRQNEQINLAFVRLTPARFEDRVRIDEEELKAFYESAKEGFRLPETVALRYLLFDPARYAGEVTVVDEDLEKYYRRNLDKFDIPEQVKAAHILIKVPLDADPASRESQRQRADKVLAEVKEGKDFAALVRQYSDDQGTVPKDGDLGFFPRGVMVPEFEQAAFAMKPGETSEIVTTPFGYHIIRCDGYIEPGIKPLEEVRDEVQAEVVAEKSRQLALEKAMDAYNINRKTGDLESAAQANGLEIQETGFFKRDGAIDGLGASPEISSAAFALGEKDLARPLTLSQGVVLFGLKERQASRVPELSEVRGAVEEAYRKQRSQELARAAADELLAALQAGGALQDQAAAERLNVEETGLFSRAYGEFLPRLGNAPELAQAAFALEQEQAVVPAVHEVDGTFVVAVLKERQAVDPATIDAAGREELKGMVLTRKKEELFKEKMAALKSEANIVVSPAIQASIEKDI</sequence>
<dbReference type="GO" id="GO:0003755">
    <property type="term" value="F:peptidyl-prolyl cis-trans isomerase activity"/>
    <property type="evidence" value="ECO:0007669"/>
    <property type="project" value="UniProtKB-KW"/>
</dbReference>
<dbReference type="SUPFAM" id="SSF54534">
    <property type="entry name" value="FKBP-like"/>
    <property type="match status" value="1"/>
</dbReference>
<evidence type="ECO:0000256" key="5">
    <source>
        <dbReference type="ARBA" id="ARBA00022989"/>
    </source>
</evidence>
<keyword evidence="4 12" id="KW-0812">Transmembrane</keyword>
<keyword evidence="2" id="KW-1003">Cell membrane</keyword>
<evidence type="ECO:0000256" key="11">
    <source>
        <dbReference type="PROSITE-ProRule" id="PRU00278"/>
    </source>
</evidence>
<evidence type="ECO:0000313" key="15">
    <source>
        <dbReference type="Proteomes" id="UP000317155"/>
    </source>
</evidence>
<protein>
    <recommendedName>
        <fullName evidence="9">Periplasmic chaperone PpiD</fullName>
    </recommendedName>
    <alternativeName>
        <fullName evidence="10">Periplasmic folding chaperone</fullName>
    </alternativeName>
</protein>
<dbReference type="PANTHER" id="PTHR47529:SF1">
    <property type="entry name" value="PERIPLASMIC CHAPERONE PPID"/>
    <property type="match status" value="1"/>
</dbReference>
<comment type="similarity">
    <text evidence="8">Belongs to the PpiD chaperone family.</text>
</comment>
<dbReference type="PANTHER" id="PTHR47529">
    <property type="entry name" value="PEPTIDYL-PROLYL CIS-TRANS ISOMERASE D"/>
    <property type="match status" value="1"/>
</dbReference>
<evidence type="ECO:0000256" key="7">
    <source>
        <dbReference type="ARBA" id="ARBA00023186"/>
    </source>
</evidence>
<evidence type="ECO:0000259" key="13">
    <source>
        <dbReference type="PROSITE" id="PS50198"/>
    </source>
</evidence>
<keyword evidence="11" id="KW-0697">Rotamase</keyword>
<feature type="transmembrane region" description="Helical" evidence="12">
    <location>
        <begin position="58"/>
        <end position="78"/>
    </location>
</feature>
<dbReference type="AlphaFoldDB" id="A0A550JAN5"/>
<comment type="subcellular location">
    <subcellularLocation>
        <location evidence="1">Cell inner membrane</location>
        <topology evidence="1">Single-pass type II membrane protein</topology>
        <orientation evidence="1">Periplasmic side</orientation>
    </subcellularLocation>
</comment>